<protein>
    <submittedName>
        <fullName evidence="2">Uncharacterized protein</fullName>
    </submittedName>
</protein>
<accession>A0A5C6CA57</accession>
<reference evidence="2 3" key="1">
    <citation type="submission" date="2019-02" db="EMBL/GenBank/DDBJ databases">
        <title>Deep-cultivation of Planctomycetes and their phenomic and genomic characterization uncovers novel biology.</title>
        <authorList>
            <person name="Wiegand S."/>
            <person name="Jogler M."/>
            <person name="Boedeker C."/>
            <person name="Pinto D."/>
            <person name="Vollmers J."/>
            <person name="Rivas-Marin E."/>
            <person name="Kohn T."/>
            <person name="Peeters S.H."/>
            <person name="Heuer A."/>
            <person name="Rast P."/>
            <person name="Oberbeckmann S."/>
            <person name="Bunk B."/>
            <person name="Jeske O."/>
            <person name="Meyerdierks A."/>
            <person name="Storesund J.E."/>
            <person name="Kallscheuer N."/>
            <person name="Luecker S."/>
            <person name="Lage O.M."/>
            <person name="Pohl T."/>
            <person name="Merkel B.J."/>
            <person name="Hornburger P."/>
            <person name="Mueller R.-W."/>
            <person name="Bruemmer F."/>
            <person name="Labrenz M."/>
            <person name="Spormann A.M."/>
            <person name="Op Den Camp H."/>
            <person name="Overmann J."/>
            <person name="Amann R."/>
            <person name="Jetten M.S.M."/>
            <person name="Mascher T."/>
            <person name="Medema M.H."/>
            <person name="Devos D.P."/>
            <person name="Kaster A.-K."/>
            <person name="Ovreas L."/>
            <person name="Rohde M."/>
            <person name="Galperin M.Y."/>
            <person name="Jogler C."/>
        </authorList>
    </citation>
    <scope>NUCLEOTIDE SEQUENCE [LARGE SCALE GENOMIC DNA]</scope>
    <source>
        <strain evidence="2 3">Pla52o</strain>
    </source>
</reference>
<name>A0A5C6CA57_9BACT</name>
<feature type="compositionally biased region" description="Basic and acidic residues" evidence="1">
    <location>
        <begin position="9"/>
        <end position="18"/>
    </location>
</feature>
<organism evidence="2 3">
    <name type="scientific">Novipirellula galeiformis</name>
    <dbReference type="NCBI Taxonomy" id="2528004"/>
    <lineage>
        <taxon>Bacteria</taxon>
        <taxon>Pseudomonadati</taxon>
        <taxon>Planctomycetota</taxon>
        <taxon>Planctomycetia</taxon>
        <taxon>Pirellulales</taxon>
        <taxon>Pirellulaceae</taxon>
        <taxon>Novipirellula</taxon>
    </lineage>
</organism>
<evidence type="ECO:0000313" key="2">
    <source>
        <dbReference type="EMBL" id="TWU20284.1"/>
    </source>
</evidence>
<sequence>MGQCFPLPPREKHLDKNKWTNTRRGGPVDEDFGSHPSDDLHVDGG</sequence>
<evidence type="ECO:0000313" key="3">
    <source>
        <dbReference type="Proteomes" id="UP000316304"/>
    </source>
</evidence>
<keyword evidence="3" id="KW-1185">Reference proteome</keyword>
<dbReference type="EMBL" id="SJPT01000009">
    <property type="protein sequence ID" value="TWU20284.1"/>
    <property type="molecule type" value="Genomic_DNA"/>
</dbReference>
<feature type="region of interest" description="Disordered" evidence="1">
    <location>
        <begin position="1"/>
        <end position="45"/>
    </location>
</feature>
<evidence type="ECO:0000256" key="1">
    <source>
        <dbReference type="SAM" id="MobiDB-lite"/>
    </source>
</evidence>
<comment type="caution">
    <text evidence="2">The sequence shown here is derived from an EMBL/GenBank/DDBJ whole genome shotgun (WGS) entry which is preliminary data.</text>
</comment>
<proteinExistence type="predicted"/>
<feature type="compositionally biased region" description="Basic and acidic residues" evidence="1">
    <location>
        <begin position="32"/>
        <end position="45"/>
    </location>
</feature>
<gene>
    <name evidence="2" type="ORF">Pla52o_48020</name>
</gene>
<dbReference type="Proteomes" id="UP000316304">
    <property type="component" value="Unassembled WGS sequence"/>
</dbReference>
<dbReference type="AlphaFoldDB" id="A0A5C6CA57"/>